<dbReference type="NCBIfam" id="NF006623">
    <property type="entry name" value="PRK09191.1"/>
    <property type="match status" value="1"/>
</dbReference>
<dbReference type="InterPro" id="IPR014605">
    <property type="entry name" value="Sig_resp-reg_PhyR"/>
</dbReference>
<dbReference type="SUPFAM" id="SSF52172">
    <property type="entry name" value="CheY-like"/>
    <property type="match status" value="1"/>
</dbReference>
<dbReference type="Gene3D" id="1.20.140.160">
    <property type="match status" value="1"/>
</dbReference>
<dbReference type="PANTHER" id="PTHR44591">
    <property type="entry name" value="STRESS RESPONSE REGULATOR PROTEIN 1"/>
    <property type="match status" value="1"/>
</dbReference>
<dbReference type="InterPro" id="IPR050595">
    <property type="entry name" value="Bact_response_regulator"/>
</dbReference>
<dbReference type="InterPro" id="IPR053867">
    <property type="entry name" value="PhyR_sigma4"/>
</dbReference>
<reference evidence="4 5" key="1">
    <citation type="submission" date="2018-03" db="EMBL/GenBank/DDBJ databases">
        <title>Genomic Encyclopedia of Archaeal and Bacterial Type Strains, Phase II (KMG-II): from individual species to whole genera.</title>
        <authorList>
            <person name="Goeker M."/>
        </authorList>
    </citation>
    <scope>NUCLEOTIDE SEQUENCE [LARGE SCALE GENOMIC DNA]</scope>
    <source>
        <strain evidence="4 5">DSM 29328</strain>
    </source>
</reference>
<dbReference type="PIRSF" id="PIRSF036400">
    <property type="entry name" value="RR_Ctr_UCP036400"/>
    <property type="match status" value="1"/>
</dbReference>
<dbReference type="SMART" id="SM00448">
    <property type="entry name" value="REC"/>
    <property type="match status" value="1"/>
</dbReference>
<dbReference type="Gene3D" id="3.40.50.2300">
    <property type="match status" value="1"/>
</dbReference>
<accession>A0A2T0RM12</accession>
<dbReference type="SUPFAM" id="SSF88659">
    <property type="entry name" value="Sigma3 and sigma4 domains of RNA polymerase sigma factors"/>
    <property type="match status" value="1"/>
</dbReference>
<organism evidence="4 5">
    <name type="scientific">Aliiruegeria haliotis</name>
    <dbReference type="NCBI Taxonomy" id="1280846"/>
    <lineage>
        <taxon>Bacteria</taxon>
        <taxon>Pseudomonadati</taxon>
        <taxon>Pseudomonadota</taxon>
        <taxon>Alphaproteobacteria</taxon>
        <taxon>Rhodobacterales</taxon>
        <taxon>Roseobacteraceae</taxon>
        <taxon>Aliiruegeria</taxon>
    </lineage>
</organism>
<dbReference type="Pfam" id="PF22233">
    <property type="entry name" value="PhyR_sigma-like"/>
    <property type="match status" value="1"/>
</dbReference>
<feature type="modified residue" description="4-aspartylphosphate" evidence="2">
    <location>
        <position position="205"/>
    </location>
</feature>
<sequence>MTPQDTSAAEAPRTMRGLIAPHLPFLRRYARALTGQQVSGDRLAAMTLEAILAEPEALPVGSLSQRAALYYVFHRIWVSLGRPMADDTQESDPLRARAQDKIAKLTENTREALLLHTVEDFSVQDVAAIMELTLDEARHLIETAQNEMLGAVAGRVMIIEDEVLIAMDLQSIVESLGHTVTGIARTKDEAVALGKASEPDLILADIRLADDSSGIDAVNELLEASPQVPVIFITAYPERLLTGERPEPAFLIAKPFNQQQVISAVGQAMFFASTAPLHRQSA</sequence>
<dbReference type="RefSeq" id="WP_106205918.1">
    <property type="nucleotide sequence ID" value="NZ_PVTD01000007.1"/>
</dbReference>
<feature type="domain" description="Response regulatory" evidence="3">
    <location>
        <begin position="155"/>
        <end position="269"/>
    </location>
</feature>
<dbReference type="InterPro" id="IPR001789">
    <property type="entry name" value="Sig_transdc_resp-reg_receiver"/>
</dbReference>
<evidence type="ECO:0000313" key="4">
    <source>
        <dbReference type="EMBL" id="PRY22153.1"/>
    </source>
</evidence>
<dbReference type="InterPro" id="IPR053866">
    <property type="entry name" value="PhyR_sigma2"/>
</dbReference>
<keyword evidence="1 2" id="KW-0597">Phosphoprotein</keyword>
<evidence type="ECO:0000256" key="2">
    <source>
        <dbReference type="PROSITE-ProRule" id="PRU00169"/>
    </source>
</evidence>
<dbReference type="Pfam" id="PF22029">
    <property type="entry name" value="PhyR_sigma2"/>
    <property type="match status" value="1"/>
</dbReference>
<dbReference type="Pfam" id="PF00072">
    <property type="entry name" value="Response_reg"/>
    <property type="match status" value="1"/>
</dbReference>
<dbReference type="OrthoDB" id="9786101at2"/>
<dbReference type="InterPro" id="IPR013324">
    <property type="entry name" value="RNA_pol_sigma_r3/r4-like"/>
</dbReference>
<protein>
    <submittedName>
        <fullName evidence="4">Response regulator receiver protein</fullName>
    </submittedName>
</protein>
<name>A0A2T0RM12_9RHOB</name>
<dbReference type="Proteomes" id="UP000239480">
    <property type="component" value="Unassembled WGS sequence"/>
</dbReference>
<dbReference type="EMBL" id="PVTD01000007">
    <property type="protein sequence ID" value="PRY22153.1"/>
    <property type="molecule type" value="Genomic_DNA"/>
</dbReference>
<proteinExistence type="predicted"/>
<dbReference type="GO" id="GO:0000160">
    <property type="term" value="P:phosphorelay signal transduction system"/>
    <property type="evidence" value="ECO:0007669"/>
    <property type="project" value="InterPro"/>
</dbReference>
<evidence type="ECO:0000259" key="3">
    <source>
        <dbReference type="PROSITE" id="PS50110"/>
    </source>
</evidence>
<evidence type="ECO:0000313" key="5">
    <source>
        <dbReference type="Proteomes" id="UP000239480"/>
    </source>
</evidence>
<comment type="caution">
    <text evidence="4">The sequence shown here is derived from an EMBL/GenBank/DDBJ whole genome shotgun (WGS) entry which is preliminary data.</text>
</comment>
<dbReference type="CDD" id="cd17540">
    <property type="entry name" value="REC_PhyR"/>
    <property type="match status" value="1"/>
</dbReference>
<dbReference type="AlphaFoldDB" id="A0A2T0RM12"/>
<dbReference type="PROSITE" id="PS50110">
    <property type="entry name" value="RESPONSE_REGULATORY"/>
    <property type="match status" value="1"/>
</dbReference>
<dbReference type="InterPro" id="IPR011006">
    <property type="entry name" value="CheY-like_superfamily"/>
</dbReference>
<evidence type="ECO:0000256" key="1">
    <source>
        <dbReference type="ARBA" id="ARBA00022553"/>
    </source>
</evidence>
<keyword evidence="5" id="KW-1185">Reference proteome</keyword>
<gene>
    <name evidence="4" type="ORF">CLV78_10777</name>
</gene>
<dbReference type="PANTHER" id="PTHR44591:SF3">
    <property type="entry name" value="RESPONSE REGULATORY DOMAIN-CONTAINING PROTEIN"/>
    <property type="match status" value="1"/>
</dbReference>